<dbReference type="Proteomes" id="UP000179797">
    <property type="component" value="Unassembled WGS sequence"/>
</dbReference>
<dbReference type="RefSeq" id="WP_044228966.1">
    <property type="nucleotide sequence ID" value="NZ_JRYR02000001.1"/>
</dbReference>
<keyword evidence="2" id="KW-1185">Reference proteome</keyword>
<accession>A0A1S1Z291</accession>
<proteinExistence type="predicted"/>
<dbReference type="EMBL" id="JRYR02000001">
    <property type="protein sequence ID" value="OHX67361.1"/>
    <property type="molecule type" value="Genomic_DNA"/>
</dbReference>
<evidence type="ECO:0000313" key="2">
    <source>
        <dbReference type="Proteomes" id="UP000179797"/>
    </source>
</evidence>
<dbReference type="AlphaFoldDB" id="A0A1S1Z291"/>
<sequence length="145" mass="16080">MNIGGVRHIAIADYRTVTTDVTGNVLKSISGNFQKLDAVDDSIDIKSQNVVAGAGEYYKYSISLRIAKVEEAKYSVVDHLKRVVLLWLDENGVSWIVGFDYPLLISVSPSFGKSASQLNHFNIKFVGNSVNRPLQSPLTFYQIIN</sequence>
<comment type="caution">
    <text evidence="1">The sequence shown here is derived from an EMBL/GenBank/DDBJ whole genome shotgun (WGS) entry which is preliminary data.</text>
</comment>
<name>A0A1S1Z291_FLAPC</name>
<evidence type="ECO:0000313" key="1">
    <source>
        <dbReference type="EMBL" id="OHX67361.1"/>
    </source>
</evidence>
<dbReference type="STRING" id="915059.NH26_13920"/>
<organism evidence="1 2">
    <name type="scientific">Flammeovirga pacifica</name>
    <dbReference type="NCBI Taxonomy" id="915059"/>
    <lineage>
        <taxon>Bacteria</taxon>
        <taxon>Pseudomonadati</taxon>
        <taxon>Bacteroidota</taxon>
        <taxon>Cytophagia</taxon>
        <taxon>Cytophagales</taxon>
        <taxon>Flammeovirgaceae</taxon>
        <taxon>Flammeovirga</taxon>
    </lineage>
</organism>
<reference evidence="1 2" key="1">
    <citation type="journal article" date="2012" name="Int. J. Syst. Evol. Microbiol.">
        <title>Flammeovirga pacifica sp. nov., isolated from deep-sea sediment.</title>
        <authorList>
            <person name="Xu H."/>
            <person name="Fu Y."/>
            <person name="Yang N."/>
            <person name="Ding Z."/>
            <person name="Lai Q."/>
            <person name="Zeng R."/>
        </authorList>
    </citation>
    <scope>NUCLEOTIDE SEQUENCE [LARGE SCALE GENOMIC DNA]</scope>
    <source>
        <strain evidence="2">DSM 24597 / LMG 26175 / WPAGA1</strain>
    </source>
</reference>
<protein>
    <recommendedName>
        <fullName evidence="3">Phage tail protein</fullName>
    </recommendedName>
</protein>
<evidence type="ECO:0008006" key="3">
    <source>
        <dbReference type="Google" id="ProtNLM"/>
    </source>
</evidence>
<gene>
    <name evidence="1" type="ORF">NH26_13920</name>
</gene>